<comment type="caution">
    <text evidence="1">The sequence shown here is derived from an EMBL/GenBank/DDBJ whole genome shotgun (WGS) entry which is preliminary data.</text>
</comment>
<dbReference type="RefSeq" id="WP_155177794.1">
    <property type="nucleotide sequence ID" value="NZ_DAWDKB010000032.1"/>
</dbReference>
<evidence type="ECO:0000313" key="1">
    <source>
        <dbReference type="EMBL" id="MTR83359.1"/>
    </source>
</evidence>
<dbReference type="Proteomes" id="UP000446657">
    <property type="component" value="Unassembled WGS sequence"/>
</dbReference>
<reference evidence="1 2" key="1">
    <citation type="journal article" date="2019" name="Nat. Med.">
        <title>A library of human gut bacterial isolates paired with longitudinal multiomics data enables mechanistic microbiome research.</title>
        <authorList>
            <person name="Poyet M."/>
            <person name="Groussin M."/>
            <person name="Gibbons S.M."/>
            <person name="Avila-Pacheco J."/>
            <person name="Jiang X."/>
            <person name="Kearney S.M."/>
            <person name="Perrotta A.R."/>
            <person name="Berdy B."/>
            <person name="Zhao S."/>
            <person name="Lieberman T.D."/>
            <person name="Swanson P.K."/>
            <person name="Smith M."/>
            <person name="Roesemann S."/>
            <person name="Alexander J.E."/>
            <person name="Rich S.A."/>
            <person name="Livny J."/>
            <person name="Vlamakis H."/>
            <person name="Clish C."/>
            <person name="Bullock K."/>
            <person name="Deik A."/>
            <person name="Scott J."/>
            <person name="Pierce K.A."/>
            <person name="Xavier R.J."/>
            <person name="Alm E.J."/>
        </authorList>
    </citation>
    <scope>NUCLEOTIDE SEQUENCE [LARGE SCALE GENOMIC DNA]</scope>
    <source>
        <strain evidence="1 2">BIOML-A1</strain>
    </source>
</reference>
<evidence type="ECO:0000313" key="2">
    <source>
        <dbReference type="Proteomes" id="UP000446657"/>
    </source>
</evidence>
<proteinExistence type="predicted"/>
<organism evidence="1 2">
    <name type="scientific">Roseburia faecis</name>
    <dbReference type="NCBI Taxonomy" id="301302"/>
    <lineage>
        <taxon>Bacteria</taxon>
        <taxon>Bacillati</taxon>
        <taxon>Bacillota</taxon>
        <taxon>Clostridia</taxon>
        <taxon>Lachnospirales</taxon>
        <taxon>Lachnospiraceae</taxon>
        <taxon>Roseburia</taxon>
    </lineage>
</organism>
<dbReference type="AlphaFoldDB" id="A0A844KSA7"/>
<gene>
    <name evidence="1" type="ORF">GMD30_17265</name>
</gene>
<dbReference type="EMBL" id="WNAL01000084">
    <property type="protein sequence ID" value="MTR83359.1"/>
    <property type="molecule type" value="Genomic_DNA"/>
</dbReference>
<name>A0A844KSA7_9FIRM</name>
<accession>A0A844KSA7</accession>
<sequence length="70" mass="7737">MKEDIIKFGTQEVGKELCKNASINFSLEGWPCAVAFIGLGVAYVMTTKIKCDAQTKQLNNTDVKRIEKVA</sequence>
<protein>
    <submittedName>
        <fullName evidence="1">Uncharacterized protein</fullName>
    </submittedName>
</protein>